<evidence type="ECO:0000313" key="1">
    <source>
        <dbReference type="EMBL" id="QHT98141.1"/>
    </source>
</evidence>
<name>A0A6C0IXU9_9ZZZZ</name>
<sequence>MLEVVDVCSGYLDIPSLLCLLCVSSEYRQIVSDFTIWQEILRKAGFKRLCNAHCTSSFSIVNALPTIREHVKAARACELCWKKRAPPIRLQNNSVSALCVSCEGGMLCTRKDINNILNTYTCRPKLRTLFSQLVVAKRRHTRQHLYWKCQVKHICRALTDRYPYLL</sequence>
<dbReference type="AlphaFoldDB" id="A0A6C0IXU9"/>
<reference evidence="1" key="1">
    <citation type="journal article" date="2020" name="Nature">
        <title>Giant virus diversity and host interactions through global metagenomics.</title>
        <authorList>
            <person name="Schulz F."/>
            <person name="Roux S."/>
            <person name="Paez-Espino D."/>
            <person name="Jungbluth S."/>
            <person name="Walsh D.A."/>
            <person name="Denef V.J."/>
            <person name="McMahon K.D."/>
            <person name="Konstantinidis K.T."/>
            <person name="Eloe-Fadrosh E.A."/>
            <person name="Kyrpides N.C."/>
            <person name="Woyke T."/>
        </authorList>
    </citation>
    <scope>NUCLEOTIDE SEQUENCE</scope>
    <source>
        <strain evidence="1">GVMAG-M-3300025626-8</strain>
    </source>
</reference>
<proteinExistence type="predicted"/>
<protein>
    <recommendedName>
        <fullName evidence="2">F-box domain-containing protein</fullName>
    </recommendedName>
</protein>
<evidence type="ECO:0008006" key="2">
    <source>
        <dbReference type="Google" id="ProtNLM"/>
    </source>
</evidence>
<dbReference type="EMBL" id="MN740288">
    <property type="protein sequence ID" value="QHT98141.1"/>
    <property type="molecule type" value="Genomic_DNA"/>
</dbReference>
<accession>A0A6C0IXU9</accession>
<organism evidence="1">
    <name type="scientific">viral metagenome</name>
    <dbReference type="NCBI Taxonomy" id="1070528"/>
    <lineage>
        <taxon>unclassified sequences</taxon>
        <taxon>metagenomes</taxon>
        <taxon>organismal metagenomes</taxon>
    </lineage>
</organism>